<evidence type="ECO:0000313" key="2">
    <source>
        <dbReference type="EMBL" id="NEM08275.1"/>
    </source>
</evidence>
<gene>
    <name evidence="2" type="ORF">GCU54_20090</name>
</gene>
<evidence type="ECO:0000256" key="1">
    <source>
        <dbReference type="SAM" id="MobiDB-lite"/>
    </source>
</evidence>
<feature type="compositionally biased region" description="Basic and acidic residues" evidence="1">
    <location>
        <begin position="173"/>
        <end position="182"/>
    </location>
</feature>
<name>A0A6P0GLL6_9ACTN</name>
<comment type="caution">
    <text evidence="2">The sequence shown here is derived from an EMBL/GenBank/DDBJ whole genome shotgun (WGS) entry which is preliminary data.</text>
</comment>
<dbReference type="EMBL" id="JAAGWE010000037">
    <property type="protein sequence ID" value="NEM08275.1"/>
    <property type="molecule type" value="Genomic_DNA"/>
</dbReference>
<dbReference type="Proteomes" id="UP000471126">
    <property type="component" value="Unassembled WGS sequence"/>
</dbReference>
<evidence type="ECO:0000313" key="3">
    <source>
        <dbReference type="Proteomes" id="UP000471126"/>
    </source>
</evidence>
<reference evidence="2 3" key="1">
    <citation type="submission" date="2019-12" db="EMBL/GenBank/DDBJ databases">
        <title>WGS of CPCC 203550 I12A-02606.</title>
        <authorList>
            <person name="Jiang Z."/>
        </authorList>
    </citation>
    <scope>NUCLEOTIDE SEQUENCE [LARGE SCALE GENOMIC DNA]</scope>
    <source>
        <strain evidence="2 3">I12A-02606</strain>
    </source>
</reference>
<accession>A0A6P0GLL6</accession>
<feature type="region of interest" description="Disordered" evidence="1">
    <location>
        <begin position="23"/>
        <end position="145"/>
    </location>
</feature>
<protein>
    <submittedName>
        <fullName evidence="2">Uncharacterized protein</fullName>
    </submittedName>
</protein>
<feature type="compositionally biased region" description="Basic and acidic residues" evidence="1">
    <location>
        <begin position="205"/>
        <end position="216"/>
    </location>
</feature>
<feature type="compositionally biased region" description="Basic residues" evidence="1">
    <location>
        <begin position="40"/>
        <end position="51"/>
    </location>
</feature>
<organism evidence="2 3">
    <name type="scientific">Geodermatophilus normandii</name>
    <dbReference type="NCBI Taxonomy" id="1137989"/>
    <lineage>
        <taxon>Bacteria</taxon>
        <taxon>Bacillati</taxon>
        <taxon>Actinomycetota</taxon>
        <taxon>Actinomycetes</taxon>
        <taxon>Geodermatophilales</taxon>
        <taxon>Geodermatophilaceae</taxon>
        <taxon>Geodermatophilus</taxon>
    </lineage>
</organism>
<feature type="compositionally biased region" description="Polar residues" evidence="1">
    <location>
        <begin position="53"/>
        <end position="62"/>
    </location>
</feature>
<proteinExistence type="predicted"/>
<dbReference type="AlphaFoldDB" id="A0A6P0GLL6"/>
<feature type="region of interest" description="Disordered" evidence="1">
    <location>
        <begin position="171"/>
        <end position="223"/>
    </location>
</feature>
<sequence length="322" mass="34856">MTTLSRIDPPSSAVRTATSRVLVGAKKASSSQPVISAAARRTRPLRGKRRGWCSSSERSVSTKYRPIARVNSSANARPVRSRNARVVDHERPEVQPVDTGGLGDGHGAPGRRPGRRGCAVVGQSLQSVEGREPGQGDEEDAEVEQRCGLDGVVQSCPDRLVALRDLRQQVQEHVGDGEPSRERRGRPLGYQWQPPYPGCGQVQPGEEHRQHERADDAPGGGRHGVHRHVLPRLLPSVPVEQVHVDRSDVGAVLEDRRVLVDEIDAEVLRDLQEDGVPTSPVTRAVWPGRSATPSGLPRLTSVAMSPSPMTNVCGLRTSTIPL</sequence>
<dbReference type="RefSeq" id="WP_163478357.1">
    <property type="nucleotide sequence ID" value="NZ_JAAGWE010000037.1"/>
</dbReference>